<dbReference type="EMBL" id="JACGWJ010000009">
    <property type="protein sequence ID" value="KAL0399306.1"/>
    <property type="molecule type" value="Genomic_DNA"/>
</dbReference>
<feature type="domain" description="Terpene synthase metal-binding" evidence="5">
    <location>
        <begin position="2"/>
        <end position="139"/>
    </location>
</feature>
<dbReference type="PANTHER" id="PTHR31225">
    <property type="entry name" value="OS04G0344100 PROTEIN-RELATED"/>
    <property type="match status" value="1"/>
</dbReference>
<proteinExistence type="predicted"/>
<dbReference type="AlphaFoldDB" id="A0AAW2T2X5"/>
<accession>A0AAW2T2X5</accession>
<dbReference type="GO" id="GO:0010333">
    <property type="term" value="F:terpene synthase activity"/>
    <property type="evidence" value="ECO:0007669"/>
    <property type="project" value="InterPro"/>
</dbReference>
<reference evidence="6" key="1">
    <citation type="submission" date="2020-06" db="EMBL/GenBank/DDBJ databases">
        <authorList>
            <person name="Li T."/>
            <person name="Hu X."/>
            <person name="Zhang T."/>
            <person name="Song X."/>
            <person name="Zhang H."/>
            <person name="Dai N."/>
            <person name="Sheng W."/>
            <person name="Hou X."/>
            <person name="Wei L."/>
        </authorList>
    </citation>
    <scope>NUCLEOTIDE SEQUENCE</scope>
    <source>
        <strain evidence="6">G02</strain>
        <tissue evidence="6">Leaf</tissue>
    </source>
</reference>
<comment type="cofactor">
    <cofactor evidence="1">
        <name>Mg(2+)</name>
        <dbReference type="ChEBI" id="CHEBI:18420"/>
    </cofactor>
</comment>
<keyword evidence="3" id="KW-0479">Metal-binding</keyword>
<dbReference type="Pfam" id="PF03936">
    <property type="entry name" value="Terpene_synth_C"/>
    <property type="match status" value="1"/>
</dbReference>
<keyword evidence="4" id="KW-0456">Lyase</keyword>
<organism evidence="6">
    <name type="scientific">Sesamum radiatum</name>
    <name type="common">Black benniseed</name>
    <dbReference type="NCBI Taxonomy" id="300843"/>
    <lineage>
        <taxon>Eukaryota</taxon>
        <taxon>Viridiplantae</taxon>
        <taxon>Streptophyta</taxon>
        <taxon>Embryophyta</taxon>
        <taxon>Tracheophyta</taxon>
        <taxon>Spermatophyta</taxon>
        <taxon>Magnoliopsida</taxon>
        <taxon>eudicotyledons</taxon>
        <taxon>Gunneridae</taxon>
        <taxon>Pentapetalae</taxon>
        <taxon>asterids</taxon>
        <taxon>lamiids</taxon>
        <taxon>Lamiales</taxon>
        <taxon>Pedaliaceae</taxon>
        <taxon>Sesamum</taxon>
    </lineage>
</organism>
<dbReference type="Gene3D" id="1.10.600.10">
    <property type="entry name" value="Farnesyl Diphosphate Synthase"/>
    <property type="match status" value="1"/>
</dbReference>
<evidence type="ECO:0000256" key="2">
    <source>
        <dbReference type="ARBA" id="ARBA00004721"/>
    </source>
</evidence>
<evidence type="ECO:0000256" key="4">
    <source>
        <dbReference type="ARBA" id="ARBA00023239"/>
    </source>
</evidence>
<dbReference type="InterPro" id="IPR005630">
    <property type="entry name" value="Terpene_synthase_metal-bd"/>
</dbReference>
<evidence type="ECO:0000259" key="5">
    <source>
        <dbReference type="Pfam" id="PF03936"/>
    </source>
</evidence>
<dbReference type="SUPFAM" id="SSF48576">
    <property type="entry name" value="Terpenoid synthases"/>
    <property type="match status" value="1"/>
</dbReference>
<dbReference type="GO" id="GO:0000287">
    <property type="term" value="F:magnesium ion binding"/>
    <property type="evidence" value="ECO:0007669"/>
    <property type="project" value="InterPro"/>
</dbReference>
<name>A0AAW2T2X5_SESRA</name>
<gene>
    <name evidence="6" type="ORF">Sradi_2273900</name>
</gene>
<dbReference type="GO" id="GO:0016114">
    <property type="term" value="P:terpenoid biosynthetic process"/>
    <property type="evidence" value="ECO:0007669"/>
    <property type="project" value="InterPro"/>
</dbReference>
<comment type="caution">
    <text evidence="6">The sequence shown here is derived from an EMBL/GenBank/DDBJ whole genome shotgun (WGS) entry which is preliminary data.</text>
</comment>
<protein>
    <submittedName>
        <fullName evidence="6">(-)-germacrene D synthase</fullName>
    </submittedName>
</protein>
<dbReference type="PANTHER" id="PTHR31225:SF221">
    <property type="entry name" value="(-)-GERMACRENE D SYNTHASE"/>
    <property type="match status" value="1"/>
</dbReference>
<sequence length="198" mass="22935">MKNKLDKIGESYRVQYAKEEKKNLVRAYLEEAKWSYNKDMPRMEEYMKVAIVTSTYTMLPTTSLVGMENLVTKKDFDWIKSEPLLVLASSTICRLTDDLVGYGFEKKPTAVECYVNENGASKEEAFVELEEQGTKTWKDMNQEHLRPTVPVSMTVPTRVLNFIRVAHLFYVEDDEYTDSKTNIKDIIHDMLVEPLVTV</sequence>
<dbReference type="InterPro" id="IPR050148">
    <property type="entry name" value="Terpene_synthase-like"/>
</dbReference>
<evidence type="ECO:0000256" key="3">
    <source>
        <dbReference type="ARBA" id="ARBA00022723"/>
    </source>
</evidence>
<dbReference type="InterPro" id="IPR008949">
    <property type="entry name" value="Isoprenoid_synthase_dom_sf"/>
</dbReference>
<comment type="pathway">
    <text evidence="2">Secondary metabolite biosynthesis; terpenoid biosynthesis.</text>
</comment>
<reference evidence="6" key="2">
    <citation type="journal article" date="2024" name="Plant">
        <title>Genomic evolution and insights into agronomic trait innovations of Sesamum species.</title>
        <authorList>
            <person name="Miao H."/>
            <person name="Wang L."/>
            <person name="Qu L."/>
            <person name="Liu H."/>
            <person name="Sun Y."/>
            <person name="Le M."/>
            <person name="Wang Q."/>
            <person name="Wei S."/>
            <person name="Zheng Y."/>
            <person name="Lin W."/>
            <person name="Duan Y."/>
            <person name="Cao H."/>
            <person name="Xiong S."/>
            <person name="Wang X."/>
            <person name="Wei L."/>
            <person name="Li C."/>
            <person name="Ma Q."/>
            <person name="Ju M."/>
            <person name="Zhao R."/>
            <person name="Li G."/>
            <person name="Mu C."/>
            <person name="Tian Q."/>
            <person name="Mei H."/>
            <person name="Zhang T."/>
            <person name="Gao T."/>
            <person name="Zhang H."/>
        </authorList>
    </citation>
    <scope>NUCLEOTIDE SEQUENCE</scope>
    <source>
        <strain evidence="6">G02</strain>
    </source>
</reference>
<evidence type="ECO:0000313" key="6">
    <source>
        <dbReference type="EMBL" id="KAL0399306.1"/>
    </source>
</evidence>
<evidence type="ECO:0000256" key="1">
    <source>
        <dbReference type="ARBA" id="ARBA00001946"/>
    </source>
</evidence>